<feature type="region of interest" description="Disordered" evidence="1">
    <location>
        <begin position="554"/>
        <end position="623"/>
    </location>
</feature>
<dbReference type="EMBL" id="LR899012">
    <property type="protein sequence ID" value="CAD7087721.1"/>
    <property type="molecule type" value="Genomic_DNA"/>
</dbReference>
<accession>A0A7R8YZF1</accession>
<reference evidence="2 3" key="1">
    <citation type="submission" date="2020-11" db="EMBL/GenBank/DDBJ databases">
        <authorList>
            <person name="Wallbank WR R."/>
            <person name="Pardo Diaz C."/>
            <person name="Kozak K."/>
            <person name="Martin S."/>
            <person name="Jiggins C."/>
            <person name="Moest M."/>
            <person name="Warren A I."/>
            <person name="Generalovic N T."/>
            <person name="Byers J.R.P. K."/>
            <person name="Montejo-Kovacevich G."/>
            <person name="Yen C E."/>
        </authorList>
    </citation>
    <scope>NUCLEOTIDE SEQUENCE [LARGE SCALE GENOMIC DNA]</scope>
</reference>
<proteinExistence type="predicted"/>
<feature type="compositionally biased region" description="Basic and acidic residues" evidence="1">
    <location>
        <begin position="831"/>
        <end position="840"/>
    </location>
</feature>
<keyword evidence="3" id="KW-1185">Reference proteome</keyword>
<dbReference type="OrthoDB" id="338650at2759"/>
<dbReference type="AlphaFoldDB" id="A0A7R8YZF1"/>
<feature type="region of interest" description="Disordered" evidence="1">
    <location>
        <begin position="87"/>
        <end position="131"/>
    </location>
</feature>
<sequence length="857" mass="93001">MVNIETYFPTVEVTFSVTMLHACHLEKSRSTSTPDEICSDFRRALRERASNHSQYYRHLAGTPVINTLTEQCTRDHCHQASASNITQESCLNGNPNLPKTWPSRPQPAAITDSPANYLTPSESTPRPSADKAIVNHQPTILNVDKIEFNDRYKGKQIDSADTVVTSMVPTDSAGKHSQQTVVSISVDSSNDSDAPTFAQPSADSPCSQLIASPDDNNPVNVGVGNDIISVSALAGGAQNHCADKKSSVSALPSSVVIAPAINNNNKTCEQHDRNHSNYSTFVRTTSLSSFGTTNQESDSHLYACPGVSRDVVQGNEDSDGCSTPVPADPISQEEELLFTSFLPNSNSDVSSCNPRIKNKYSNFEKGLGGDDFRNSGPSANETFQADVSSSGLIFRHYRKSANAADTGEQDLVGDGEQGIGCVAHSVLGVKPNDASDKCPAVAITDDLRIVSAVNSSTVRPTDLSKDINLHTLAIGPSEGQSQNIQQYYNFPCVEKLVKMYTKLLQDKKSETKSSDVTGDDKSKAILSGGEVSEDCDMKSMEGLRIKDVRITDMSRGSPISDEGCALASSPYSSDIEENENDPSVVEQTEGKEKVLRSSSSDSALDLDDEPPMEPPPNMNTGRRMTLTVTDIPLRAALLPVPEPHSLPDSTVPIEPAPATPAIQTAVPSKVILEERLVEIPEDKFPSASNSRRESALTSLSDFDPIECGAVRFVRTPSVVVSDYSDDILCGVTLEEIEYFRAHRMRRRSSADTNHTEKDDAASDVSAASSCSNLDYCGSTISGLDGTEYYVNGERMSIDRKVSDCSTCSTMSGDDDEDRGYIPNQDYAGEEQQQKEDMLQRERRKKIQVKARHPKFIN</sequence>
<feature type="region of interest" description="Disordered" evidence="1">
    <location>
        <begin position="507"/>
        <end position="533"/>
    </location>
</feature>
<evidence type="ECO:0000256" key="1">
    <source>
        <dbReference type="SAM" id="MobiDB-lite"/>
    </source>
</evidence>
<feature type="compositionally biased region" description="Basic and acidic residues" evidence="1">
    <location>
        <begin position="507"/>
        <end position="523"/>
    </location>
</feature>
<feature type="compositionally biased region" description="Polar residues" evidence="1">
    <location>
        <begin position="87"/>
        <end position="97"/>
    </location>
</feature>
<gene>
    <name evidence="2" type="ORF">HERILL_LOCUS10407</name>
</gene>
<feature type="region of interest" description="Disordered" evidence="1">
    <location>
        <begin position="808"/>
        <end position="857"/>
    </location>
</feature>
<dbReference type="InParanoid" id="A0A7R8YZF1"/>
<feature type="compositionally biased region" description="Polar residues" evidence="1">
    <location>
        <begin position="113"/>
        <end position="126"/>
    </location>
</feature>
<organism evidence="2 3">
    <name type="scientific">Hermetia illucens</name>
    <name type="common">Black soldier fly</name>
    <dbReference type="NCBI Taxonomy" id="343691"/>
    <lineage>
        <taxon>Eukaryota</taxon>
        <taxon>Metazoa</taxon>
        <taxon>Ecdysozoa</taxon>
        <taxon>Arthropoda</taxon>
        <taxon>Hexapoda</taxon>
        <taxon>Insecta</taxon>
        <taxon>Pterygota</taxon>
        <taxon>Neoptera</taxon>
        <taxon>Endopterygota</taxon>
        <taxon>Diptera</taxon>
        <taxon>Brachycera</taxon>
        <taxon>Stratiomyomorpha</taxon>
        <taxon>Stratiomyidae</taxon>
        <taxon>Hermetiinae</taxon>
        <taxon>Hermetia</taxon>
    </lineage>
</organism>
<evidence type="ECO:0000313" key="2">
    <source>
        <dbReference type="EMBL" id="CAD7087721.1"/>
    </source>
</evidence>
<protein>
    <submittedName>
        <fullName evidence="2">Uncharacterized protein</fullName>
    </submittedName>
</protein>
<evidence type="ECO:0000313" key="3">
    <source>
        <dbReference type="Proteomes" id="UP000594454"/>
    </source>
</evidence>
<name>A0A7R8YZF1_HERIL</name>
<feature type="compositionally biased region" description="Basic residues" evidence="1">
    <location>
        <begin position="841"/>
        <end position="857"/>
    </location>
</feature>
<dbReference type="Proteomes" id="UP000594454">
    <property type="component" value="Chromosome 4"/>
</dbReference>